<evidence type="ECO:0000313" key="2">
    <source>
        <dbReference type="EMBL" id="ABE29845.1"/>
    </source>
</evidence>
<organism evidence="2 3">
    <name type="scientific">Paraburkholderia xenovorans (strain LB400)</name>
    <dbReference type="NCBI Taxonomy" id="266265"/>
    <lineage>
        <taxon>Bacteria</taxon>
        <taxon>Pseudomonadati</taxon>
        <taxon>Pseudomonadota</taxon>
        <taxon>Betaproteobacteria</taxon>
        <taxon>Burkholderiales</taxon>
        <taxon>Burkholderiaceae</taxon>
        <taxon>Paraburkholderia</taxon>
    </lineage>
</organism>
<evidence type="ECO:0000313" key="3">
    <source>
        <dbReference type="Proteomes" id="UP000001817"/>
    </source>
</evidence>
<feature type="region of interest" description="Disordered" evidence="1">
    <location>
        <begin position="42"/>
        <end position="108"/>
    </location>
</feature>
<gene>
    <name evidence="2" type="ORF">Bxe_A3134</name>
</gene>
<reference evidence="2 3" key="1">
    <citation type="journal article" date="2006" name="Proc. Natl. Acad. Sci. U.S.A.">
        <title>Burkholderia xenovorans LB400 harbors a multi-replicon, 9.73-Mbp genome shaped for versatility.</title>
        <authorList>
            <person name="Chain P.S."/>
            <person name="Denef V.J."/>
            <person name="Konstantinidis K.T."/>
            <person name="Vergez L.M."/>
            <person name="Agullo L."/>
            <person name="Reyes V.L."/>
            <person name="Hauser L."/>
            <person name="Cordova M."/>
            <person name="Gomez L."/>
            <person name="Gonzalez M."/>
            <person name="Land M."/>
            <person name="Lao V."/>
            <person name="Larimer F."/>
            <person name="LiPuma J.J."/>
            <person name="Mahenthiralingam E."/>
            <person name="Malfatti S.A."/>
            <person name="Marx C.J."/>
            <person name="Parnell J.J."/>
            <person name="Ramette A."/>
            <person name="Richardson P."/>
            <person name="Seeger M."/>
            <person name="Smith D."/>
            <person name="Spilker T."/>
            <person name="Sul W.J."/>
            <person name="Tsoi T.V."/>
            <person name="Ulrich L.E."/>
            <person name="Zhulin I.B."/>
            <person name="Tiedje J.M."/>
        </authorList>
    </citation>
    <scope>NUCLEOTIDE SEQUENCE [LARGE SCALE GENOMIC DNA]</scope>
    <source>
        <strain evidence="2 3">LB400</strain>
    </source>
</reference>
<keyword evidence="3" id="KW-1185">Reference proteome</keyword>
<feature type="compositionally biased region" description="Polar residues" evidence="1">
    <location>
        <begin position="84"/>
        <end position="107"/>
    </location>
</feature>
<proteinExistence type="predicted"/>
<dbReference type="AlphaFoldDB" id="Q141Z4"/>
<dbReference type="KEGG" id="bxe:Bxe_A3134"/>
<evidence type="ECO:0000256" key="1">
    <source>
        <dbReference type="SAM" id="MobiDB-lite"/>
    </source>
</evidence>
<feature type="compositionally biased region" description="Basic and acidic residues" evidence="1">
    <location>
        <begin position="53"/>
        <end position="72"/>
    </location>
</feature>
<dbReference type="Proteomes" id="UP000001817">
    <property type="component" value="Chromosome 1"/>
</dbReference>
<protein>
    <submittedName>
        <fullName evidence="2">Uncharacterized protein</fullName>
    </submittedName>
</protein>
<accession>Q141Z4</accession>
<dbReference type="EMBL" id="CP000270">
    <property type="protein sequence ID" value="ABE29845.1"/>
    <property type="molecule type" value="Genomic_DNA"/>
</dbReference>
<dbReference type="RefSeq" id="WP_011487559.1">
    <property type="nucleotide sequence ID" value="NC_007951.1"/>
</dbReference>
<sequence>MMTAINNISNTSFNMMSHMQTPAQFEGHSRSDSSTVRAFSSVENTGNVGGDMQRSDARAAWHAAKAAERSEMAESPAATGQAGGDTNAQDPGATQQTGGADPSQNGGSVMDMIKQLVGAVAQLFSSIMPLVTKAAGAMGGVGGA</sequence>
<name>Q141Z4_PARXL</name>